<dbReference type="EMBL" id="QYUO01000003">
    <property type="protein sequence ID" value="RJF92000.1"/>
    <property type="molecule type" value="Genomic_DNA"/>
</dbReference>
<dbReference type="InterPro" id="IPR032710">
    <property type="entry name" value="NTF2-like_dom_sf"/>
</dbReference>
<evidence type="ECO:0000313" key="2">
    <source>
        <dbReference type="Proteomes" id="UP000265955"/>
    </source>
</evidence>
<accession>A0A3A3FFH2</accession>
<reference evidence="2" key="1">
    <citation type="submission" date="2018-09" db="EMBL/GenBank/DDBJ databases">
        <authorList>
            <person name="Zhu H."/>
        </authorList>
    </citation>
    <scope>NUCLEOTIDE SEQUENCE [LARGE SCALE GENOMIC DNA]</scope>
    <source>
        <strain evidence="2">K1R23-30</strain>
    </source>
</reference>
<dbReference type="SUPFAM" id="SSF54427">
    <property type="entry name" value="NTF2-like"/>
    <property type="match status" value="1"/>
</dbReference>
<keyword evidence="2" id="KW-1185">Reference proteome</keyword>
<dbReference type="AlphaFoldDB" id="A0A3A3FFH2"/>
<dbReference type="RefSeq" id="WP_119771886.1">
    <property type="nucleotide sequence ID" value="NZ_QYUO01000003.1"/>
</dbReference>
<dbReference type="InterPro" id="IPR039437">
    <property type="entry name" value="FrzH/put_lumazine-bd"/>
</dbReference>
<dbReference type="OrthoDB" id="5676998at2"/>
<proteinExistence type="predicted"/>
<dbReference type="Gene3D" id="3.10.450.50">
    <property type="match status" value="1"/>
</dbReference>
<organism evidence="1 2">
    <name type="scientific">Noviherbaspirillum saxi</name>
    <dbReference type="NCBI Taxonomy" id="2320863"/>
    <lineage>
        <taxon>Bacteria</taxon>
        <taxon>Pseudomonadati</taxon>
        <taxon>Pseudomonadota</taxon>
        <taxon>Betaproteobacteria</taxon>
        <taxon>Burkholderiales</taxon>
        <taxon>Oxalobacteraceae</taxon>
        <taxon>Noviherbaspirillum</taxon>
    </lineage>
</organism>
<dbReference type="Proteomes" id="UP000265955">
    <property type="component" value="Unassembled WGS sequence"/>
</dbReference>
<gene>
    <name evidence="1" type="ORF">D3871_25400</name>
</gene>
<name>A0A3A3FFH2_9BURK</name>
<protein>
    <submittedName>
        <fullName evidence="1">Nuclear transport factor 2 family protein</fullName>
    </submittedName>
</protein>
<evidence type="ECO:0000313" key="1">
    <source>
        <dbReference type="EMBL" id="RJF92000.1"/>
    </source>
</evidence>
<comment type="caution">
    <text evidence="1">The sequence shown here is derived from an EMBL/GenBank/DDBJ whole genome shotgun (WGS) entry which is preliminary data.</text>
</comment>
<sequence>MNNHQEIHDVLNRYFDAIYRGDVPQLKGAFHPQAILFGEINGQPYLKLLADYLNAVENRQSPQASGESFRMKTLAVEVLDNIAYAKTHCQMLGFNYFDYLALVRQEGRWLIVNKLFTHVPPSTEIQHEKR</sequence>
<dbReference type="Pfam" id="PF12893">
    <property type="entry name" value="Lumazine_bd_2"/>
    <property type="match status" value="1"/>
</dbReference>